<dbReference type="PANTHER" id="PTHR35568:SF1">
    <property type="entry name" value="TRANSCRIPTIONAL REGULATOR DAUR"/>
    <property type="match status" value="1"/>
</dbReference>
<organism evidence="2 3">
    <name type="scientific">Bifidobacterium actinocoloniiforme DSM 22766</name>
    <dbReference type="NCBI Taxonomy" id="1437605"/>
    <lineage>
        <taxon>Bacteria</taxon>
        <taxon>Bacillati</taxon>
        <taxon>Actinomycetota</taxon>
        <taxon>Actinomycetes</taxon>
        <taxon>Bifidobacteriales</taxon>
        <taxon>Bifidobacteriaceae</taxon>
        <taxon>Bifidobacterium</taxon>
    </lineage>
</organism>
<proteinExistence type="predicted"/>
<dbReference type="InterPro" id="IPR039445">
    <property type="entry name" value="DauR-like_HTH"/>
</dbReference>
<dbReference type="eggNOG" id="COG2964">
    <property type="taxonomic scope" value="Bacteria"/>
</dbReference>
<dbReference type="Proteomes" id="UP000029015">
    <property type="component" value="Unassembled WGS sequence"/>
</dbReference>
<feature type="domain" description="Transcriptional regulator DauR-like HTH" evidence="1">
    <location>
        <begin position="79"/>
        <end position="139"/>
    </location>
</feature>
<dbReference type="EMBL" id="JGYK01000001">
    <property type="protein sequence ID" value="KFI40741.1"/>
    <property type="molecule type" value="Genomic_DNA"/>
</dbReference>
<evidence type="ECO:0000259" key="1">
    <source>
        <dbReference type="Pfam" id="PF13309"/>
    </source>
</evidence>
<dbReference type="AlphaFoldDB" id="A0A086Z2J1"/>
<evidence type="ECO:0000313" key="3">
    <source>
        <dbReference type="Proteomes" id="UP000029015"/>
    </source>
</evidence>
<dbReference type="Pfam" id="PF13309">
    <property type="entry name" value="HTH_22"/>
    <property type="match status" value="1"/>
</dbReference>
<protein>
    <submittedName>
        <fullName evidence="2">Putative transcriptional regulator</fullName>
    </submittedName>
</protein>
<dbReference type="STRING" id="1437605.AB656_05540"/>
<reference evidence="2 3" key="1">
    <citation type="submission" date="2014-03" db="EMBL/GenBank/DDBJ databases">
        <title>Genomics of Bifidobacteria.</title>
        <authorList>
            <person name="Ventura M."/>
            <person name="Milani C."/>
            <person name="Lugli G.A."/>
        </authorList>
    </citation>
    <scope>NUCLEOTIDE SEQUENCE [LARGE SCALE GENOMIC DNA]</scope>
    <source>
        <strain evidence="2 3">DSM 22766</strain>
    </source>
</reference>
<evidence type="ECO:0000313" key="2">
    <source>
        <dbReference type="EMBL" id="KFI40741.1"/>
    </source>
</evidence>
<name>A0A086Z2J1_9BIFI</name>
<dbReference type="PANTHER" id="PTHR35568">
    <property type="entry name" value="TRANSCRIPTIONAL REGULATOR DAUR"/>
    <property type="match status" value="1"/>
</dbReference>
<dbReference type="InterPro" id="IPR039446">
    <property type="entry name" value="DauR-like"/>
</dbReference>
<gene>
    <name evidence="2" type="ORF">BACT_1448</name>
</gene>
<sequence length="144" mass="16002">MVGYRGKSSTNKNPLVSSTCLLRRQGRIVGALCINSDRTPLVAVEHMVGQLKEMYFPSADYDNIHQQEENLVASVGDIVSQVIDGVCVETGLRVDQLGTERRLDVMKRLNDRGCFNIKGSVARVAKQLAISESTAYRYIHMVTE</sequence>
<comment type="caution">
    <text evidence="2">The sequence shown here is derived from an EMBL/GenBank/DDBJ whole genome shotgun (WGS) entry which is preliminary data.</text>
</comment>
<keyword evidence="3" id="KW-1185">Reference proteome</keyword>
<accession>A0A086Z2J1</accession>